<proteinExistence type="predicted"/>
<reference evidence="2 3" key="1">
    <citation type="journal article" date="2020" name="Mol. Biol. Evol.">
        <title>Distinct Expression and Methylation Patterns for Genes with Different Fates following a Single Whole-Genome Duplication in Flowering Plants.</title>
        <authorList>
            <person name="Shi T."/>
            <person name="Rahmani R.S."/>
            <person name="Gugger P.F."/>
            <person name="Wang M."/>
            <person name="Li H."/>
            <person name="Zhang Y."/>
            <person name="Li Z."/>
            <person name="Wang Q."/>
            <person name="Van de Peer Y."/>
            <person name="Marchal K."/>
            <person name="Chen J."/>
        </authorList>
    </citation>
    <scope>NUCLEOTIDE SEQUENCE [LARGE SCALE GENOMIC DNA]</scope>
    <source>
        <tissue evidence="2">Leaf</tissue>
    </source>
</reference>
<keyword evidence="3" id="KW-1185">Reference proteome</keyword>
<dbReference type="AlphaFoldDB" id="A0A822Y1P4"/>
<gene>
    <name evidence="2" type="ORF">HUJ06_028008</name>
</gene>
<dbReference type="Proteomes" id="UP000607653">
    <property type="component" value="Unassembled WGS sequence"/>
</dbReference>
<protein>
    <submittedName>
        <fullName evidence="2">Uncharacterized protein</fullName>
    </submittedName>
</protein>
<organism evidence="2 3">
    <name type="scientific">Nelumbo nucifera</name>
    <name type="common">Sacred lotus</name>
    <dbReference type="NCBI Taxonomy" id="4432"/>
    <lineage>
        <taxon>Eukaryota</taxon>
        <taxon>Viridiplantae</taxon>
        <taxon>Streptophyta</taxon>
        <taxon>Embryophyta</taxon>
        <taxon>Tracheophyta</taxon>
        <taxon>Spermatophyta</taxon>
        <taxon>Magnoliopsida</taxon>
        <taxon>Proteales</taxon>
        <taxon>Nelumbonaceae</taxon>
        <taxon>Nelumbo</taxon>
    </lineage>
</organism>
<dbReference type="EMBL" id="DUZY01000002">
    <property type="protein sequence ID" value="DAD26540.1"/>
    <property type="molecule type" value="Genomic_DNA"/>
</dbReference>
<accession>A0A822Y1P4</accession>
<feature type="compositionally biased region" description="Basic and acidic residues" evidence="1">
    <location>
        <begin position="82"/>
        <end position="97"/>
    </location>
</feature>
<comment type="caution">
    <text evidence="2">The sequence shown here is derived from an EMBL/GenBank/DDBJ whole genome shotgun (WGS) entry which is preliminary data.</text>
</comment>
<evidence type="ECO:0000313" key="2">
    <source>
        <dbReference type="EMBL" id="DAD26540.1"/>
    </source>
</evidence>
<evidence type="ECO:0000313" key="3">
    <source>
        <dbReference type="Proteomes" id="UP000607653"/>
    </source>
</evidence>
<feature type="region of interest" description="Disordered" evidence="1">
    <location>
        <begin position="82"/>
        <end position="135"/>
    </location>
</feature>
<sequence>MERLYPMPEQNEDSWYDTMISKNKGCVMGRKISSSIDNHSSADHTEVISSDADGDSNFYVQCWWQPGTWKYQKMHQNHERLREGKENDFTEKNELTQRRKGKRFYREKRAYTEKKRVYKQTSSSDGSGEDTFGEQRLQRLCDVRRQEERKKTDFHSNPTIYWVNVPVGREAPEHSH</sequence>
<name>A0A822Y1P4_NELNU</name>
<evidence type="ECO:0000256" key="1">
    <source>
        <dbReference type="SAM" id="MobiDB-lite"/>
    </source>
</evidence>